<organism evidence="6 7">
    <name type="scientific">Polyodon spathula</name>
    <name type="common">North American paddlefish</name>
    <name type="synonym">Squalus spathula</name>
    <dbReference type="NCBI Taxonomy" id="7913"/>
    <lineage>
        <taxon>Eukaryota</taxon>
        <taxon>Metazoa</taxon>
        <taxon>Chordata</taxon>
        <taxon>Craniata</taxon>
        <taxon>Vertebrata</taxon>
        <taxon>Euteleostomi</taxon>
        <taxon>Actinopterygii</taxon>
        <taxon>Chondrostei</taxon>
        <taxon>Acipenseriformes</taxon>
        <taxon>Polyodontidae</taxon>
        <taxon>Polyodon</taxon>
    </lineage>
</organism>
<evidence type="ECO:0000313" key="6">
    <source>
        <dbReference type="EMBL" id="MBN3281965.1"/>
    </source>
</evidence>
<dbReference type="Pfam" id="PF13499">
    <property type="entry name" value="EF-hand_7"/>
    <property type="match status" value="2"/>
</dbReference>
<reference evidence="6" key="1">
    <citation type="journal article" date="2021" name="Cell">
        <title>Tracing the genetic footprints of vertebrate landing in non-teleost ray-finned fishes.</title>
        <authorList>
            <person name="Bi X."/>
            <person name="Wang K."/>
            <person name="Yang L."/>
            <person name="Pan H."/>
            <person name="Jiang H."/>
            <person name="Wei Q."/>
            <person name="Fang M."/>
            <person name="Yu H."/>
            <person name="Zhu C."/>
            <person name="Cai Y."/>
            <person name="He Y."/>
            <person name="Gan X."/>
            <person name="Zeng H."/>
            <person name="Yu D."/>
            <person name="Zhu Y."/>
            <person name="Jiang H."/>
            <person name="Qiu Q."/>
            <person name="Yang H."/>
            <person name="Zhang Y.E."/>
            <person name="Wang W."/>
            <person name="Zhu M."/>
            <person name="He S."/>
            <person name="Zhang G."/>
        </authorList>
    </citation>
    <scope>NUCLEOTIDE SEQUENCE</scope>
    <source>
        <strain evidence="6">Pddl_001</strain>
    </source>
</reference>
<feature type="compositionally biased region" description="Basic and acidic residues" evidence="4">
    <location>
        <begin position="329"/>
        <end position="338"/>
    </location>
</feature>
<keyword evidence="3" id="KW-0106">Calcium</keyword>
<dbReference type="CDD" id="cd00051">
    <property type="entry name" value="EFh"/>
    <property type="match status" value="1"/>
</dbReference>
<feature type="region of interest" description="Disordered" evidence="4">
    <location>
        <begin position="326"/>
        <end position="356"/>
    </location>
</feature>
<protein>
    <submittedName>
        <fullName evidence="6">EFCB6 protein</fullName>
    </submittedName>
</protein>
<feature type="domain" description="EF-hand" evidence="5">
    <location>
        <begin position="286"/>
        <end position="321"/>
    </location>
</feature>
<feature type="domain" description="EF-hand" evidence="5">
    <location>
        <begin position="724"/>
        <end position="759"/>
    </location>
</feature>
<evidence type="ECO:0000259" key="5">
    <source>
        <dbReference type="PROSITE" id="PS50222"/>
    </source>
</evidence>
<feature type="domain" description="EF-hand" evidence="5">
    <location>
        <begin position="609"/>
        <end position="644"/>
    </location>
</feature>
<dbReference type="InterPro" id="IPR015070">
    <property type="entry name" value="EF_hand_DJBP"/>
</dbReference>
<keyword evidence="1" id="KW-0597">Phosphoprotein</keyword>
<evidence type="ECO:0000256" key="2">
    <source>
        <dbReference type="ARBA" id="ARBA00022737"/>
    </source>
</evidence>
<evidence type="ECO:0000256" key="1">
    <source>
        <dbReference type="ARBA" id="ARBA00022553"/>
    </source>
</evidence>
<sequence length="915" mass="105316">MSVHGRLGDPDTISLRGFSKASSRNPRESEVEQGRPLANEGRHDTLYRSQSSKSYRSFTGRDLDTERVGPLPLQHIPEGVEVIPVTDPNKTRLPIFGQQADIGSRAESRVSQTSSRASTVSRPGTQLRIEVDELEHLLREKMRAGGYFTMRQLFKNNDPEAKGQVNRDVLLMVLTKLLGRFISSKQYQQLLLRLQLSEKTIVKFEELYAAVRDPVADGAPAWLNTVNRYSGRALMTASQVHAQLKEKTKQRFLDLAELLPQKNPGGASRIVAPEFQNMLNRMGFHMEEEEFEKLWKRYDKDGLGAIKGDVFLKRLGIDFRNNSANHAENAGRKSRESMNSDGSPRQSRTLSKAEEERKASITIEKWLKDKFREGFKNMKIEFEKYDPGKTHKVQQEDFLCALEKFDLHLKKEHVNLFLARCGLENKKSGIDYAEFLKNFQDRSERGVTHRILSDPQHKFNQDESITLASSVTAIEAKLTNMFQSEFLSLLATFHKIDKLDRDIISQPEFRAAVESRFNLEITDEEFEQLLDRIPLDDDENIRYPQFMAMFDSRKGVPSLFDVKSEITSTTKSSVEEMKQNPSLKQERSQYKHGRTPGQLFGIIKTLVNKNYQAVEKTFEELDENNTKRLTQEAMYQLLKGFDIHPEVSRGEIRRLWETLITNQDKTLDFLEFVRHFGYSPKSACFPNAKISPPKKGDDNFRLRSKKLNCASDILVDSVRAKVEYLWDDLQKEFDALDPYHTGFVTKEEFKDILTELCVQLNAYECDMLEKKFEKKGDGRVSYLEFLKPFALQRQMWRNGTNMAAVLQHSHRDASEPPAGNHTSGLDTFTTRLRNKLQGEWKNLCRAFKKLDSDGSGFLSITKFKSVLKLCNLVLDEDEVYHILSKFDHNMDGHIEYNKFLEEACKKETAIGENIE</sequence>
<dbReference type="PANTHER" id="PTHR20875:SF6">
    <property type="entry name" value="EF-HAND CALCIUM-BINDING DOMAIN-CONTAINING PROTEIN 6 ISOFORM X1"/>
    <property type="match status" value="1"/>
</dbReference>
<keyword evidence="2" id="KW-0677">Repeat</keyword>
<evidence type="ECO:0000256" key="4">
    <source>
        <dbReference type="SAM" id="MobiDB-lite"/>
    </source>
</evidence>
<feature type="domain" description="EF-hand" evidence="5">
    <location>
        <begin position="838"/>
        <end position="873"/>
    </location>
</feature>
<comment type="caution">
    <text evidence="6">The sequence shown here is derived from an EMBL/GenBank/DDBJ whole genome shotgun (WGS) entry which is preliminary data.</text>
</comment>
<gene>
    <name evidence="6" type="primary">Efcab6_3</name>
    <name evidence="6" type="ORF">GTO93_0020543</name>
</gene>
<feature type="compositionally biased region" description="Polar residues" evidence="4">
    <location>
        <begin position="47"/>
        <end position="57"/>
    </location>
</feature>
<feature type="region of interest" description="Disordered" evidence="4">
    <location>
        <begin position="1"/>
        <end position="71"/>
    </location>
</feature>
<dbReference type="PROSITE" id="PS50222">
    <property type="entry name" value="EF_HAND_2"/>
    <property type="match status" value="4"/>
</dbReference>
<dbReference type="Proteomes" id="UP001166093">
    <property type="component" value="Unassembled WGS sequence"/>
</dbReference>
<keyword evidence="7" id="KW-1185">Reference proteome</keyword>
<name>A0ABS2Y635_POLSP</name>
<dbReference type="Pfam" id="PF08976">
    <property type="entry name" value="EF-hand_11"/>
    <property type="match status" value="1"/>
</dbReference>
<dbReference type="InterPro" id="IPR011992">
    <property type="entry name" value="EF-hand-dom_pair"/>
</dbReference>
<dbReference type="EMBL" id="JAAWVQ010113127">
    <property type="protein sequence ID" value="MBN3281965.1"/>
    <property type="molecule type" value="Genomic_DNA"/>
</dbReference>
<dbReference type="InterPro" id="IPR002048">
    <property type="entry name" value="EF_hand_dom"/>
</dbReference>
<accession>A0ABS2Y635</accession>
<evidence type="ECO:0000256" key="3">
    <source>
        <dbReference type="ARBA" id="ARBA00022837"/>
    </source>
</evidence>
<dbReference type="SUPFAM" id="SSF47473">
    <property type="entry name" value="EF-hand"/>
    <property type="match status" value="4"/>
</dbReference>
<feature type="compositionally biased region" description="Polar residues" evidence="4">
    <location>
        <begin position="339"/>
        <end position="350"/>
    </location>
</feature>
<feature type="non-terminal residue" evidence="6">
    <location>
        <position position="915"/>
    </location>
</feature>
<dbReference type="Gene3D" id="1.10.238.10">
    <property type="entry name" value="EF-hand"/>
    <property type="match status" value="6"/>
</dbReference>
<dbReference type="SMART" id="SM00054">
    <property type="entry name" value="EFh"/>
    <property type="match status" value="6"/>
</dbReference>
<feature type="non-terminal residue" evidence="6">
    <location>
        <position position="1"/>
    </location>
</feature>
<evidence type="ECO:0000313" key="7">
    <source>
        <dbReference type="Proteomes" id="UP001166093"/>
    </source>
</evidence>
<dbReference type="InterPro" id="IPR052603">
    <property type="entry name" value="EFCB6"/>
</dbReference>
<feature type="region of interest" description="Disordered" evidence="4">
    <location>
        <begin position="104"/>
        <end position="123"/>
    </location>
</feature>
<dbReference type="PANTHER" id="PTHR20875">
    <property type="entry name" value="EF-HAND CALCIUM-BINDING DOMAIN-CONTAINING PROTEIN 6-RELATED"/>
    <property type="match status" value="1"/>
</dbReference>
<feature type="compositionally biased region" description="Polar residues" evidence="4">
    <location>
        <begin position="109"/>
        <end position="123"/>
    </location>
</feature>
<proteinExistence type="predicted"/>